<sequence>GRGPAKVYWKRFSSRQALWPPKPKLLDRMMSTFFSRGPLGM</sequence>
<reference evidence="1" key="1">
    <citation type="journal article" date="2015" name="Nature">
        <title>Complex archaea that bridge the gap between prokaryotes and eukaryotes.</title>
        <authorList>
            <person name="Spang A."/>
            <person name="Saw J.H."/>
            <person name="Jorgensen S.L."/>
            <person name="Zaremba-Niedzwiedzka K."/>
            <person name="Martijn J."/>
            <person name="Lind A.E."/>
            <person name="van Eijk R."/>
            <person name="Schleper C."/>
            <person name="Guy L."/>
            <person name="Ettema T.J."/>
        </authorList>
    </citation>
    <scope>NUCLEOTIDE SEQUENCE</scope>
</reference>
<accession>A0A0F9CMF4</accession>
<protein>
    <submittedName>
        <fullName evidence="1">Uncharacterized protein</fullName>
    </submittedName>
</protein>
<gene>
    <name evidence="1" type="ORF">LCGC14_2383290</name>
</gene>
<dbReference type="AlphaFoldDB" id="A0A0F9CMF4"/>
<comment type="caution">
    <text evidence="1">The sequence shown here is derived from an EMBL/GenBank/DDBJ whole genome shotgun (WGS) entry which is preliminary data.</text>
</comment>
<organism evidence="1">
    <name type="scientific">marine sediment metagenome</name>
    <dbReference type="NCBI Taxonomy" id="412755"/>
    <lineage>
        <taxon>unclassified sequences</taxon>
        <taxon>metagenomes</taxon>
        <taxon>ecological metagenomes</taxon>
    </lineage>
</organism>
<name>A0A0F9CMF4_9ZZZZ</name>
<feature type="non-terminal residue" evidence="1">
    <location>
        <position position="1"/>
    </location>
</feature>
<proteinExistence type="predicted"/>
<dbReference type="EMBL" id="LAZR01035393">
    <property type="protein sequence ID" value="KKL27627.1"/>
    <property type="molecule type" value="Genomic_DNA"/>
</dbReference>
<evidence type="ECO:0000313" key="1">
    <source>
        <dbReference type="EMBL" id="KKL27627.1"/>
    </source>
</evidence>